<dbReference type="AlphaFoldDB" id="A0A1G1T3R6"/>
<evidence type="ECO:0000256" key="1">
    <source>
        <dbReference type="SAM" id="SignalP"/>
    </source>
</evidence>
<dbReference type="OrthoDB" id="886727at2"/>
<proteinExistence type="predicted"/>
<accession>A0A1G1T3R6</accession>
<keyword evidence="3" id="KW-1185">Reference proteome</keyword>
<dbReference type="Proteomes" id="UP000177791">
    <property type="component" value="Unassembled WGS sequence"/>
</dbReference>
<comment type="caution">
    <text evidence="2">The sequence shown here is derived from an EMBL/GenBank/DDBJ whole genome shotgun (WGS) entry which is preliminary data.</text>
</comment>
<evidence type="ECO:0008006" key="4">
    <source>
        <dbReference type="Google" id="ProtNLM"/>
    </source>
</evidence>
<sequence>MFAITSSAILTSGRHLAMPLPLFMLLAGPAARAQSPTALADLTVYPNPAHIRATVAVPAVAGTTRATVTLSDAQGTVVFEQPVSLTEEGGKAEVPLLGRAPGLYHVVVQAGSQRVAKTLTVE</sequence>
<feature type="signal peptide" evidence="1">
    <location>
        <begin position="1"/>
        <end position="33"/>
    </location>
</feature>
<keyword evidence="1" id="KW-0732">Signal</keyword>
<feature type="chain" id="PRO_5009578906" description="Secretion system C-terminal sorting domain-containing protein" evidence="1">
    <location>
        <begin position="34"/>
        <end position="122"/>
    </location>
</feature>
<dbReference type="EMBL" id="MDZC01000057">
    <property type="protein sequence ID" value="OGX85519.1"/>
    <property type="molecule type" value="Genomic_DNA"/>
</dbReference>
<protein>
    <recommendedName>
        <fullName evidence="4">Secretion system C-terminal sorting domain-containing protein</fullName>
    </recommendedName>
</protein>
<evidence type="ECO:0000313" key="2">
    <source>
        <dbReference type="EMBL" id="OGX85519.1"/>
    </source>
</evidence>
<reference evidence="2 3" key="1">
    <citation type="submission" date="2016-08" db="EMBL/GenBank/DDBJ databases">
        <title>Hymenobacter coccineus sp. nov., Hymenobacter lapidarius sp. nov. and Hymenobacter glacialis sp. nov., isolated from Antarctic soil.</title>
        <authorList>
            <person name="Sedlacek I."/>
            <person name="Kralova S."/>
            <person name="Kyrova K."/>
            <person name="Maslanova I."/>
            <person name="Stankova E."/>
            <person name="Vrbovska V."/>
            <person name="Nemec M."/>
            <person name="Bartak M."/>
            <person name="Svec P."/>
            <person name="Busse H.-J."/>
            <person name="Pantucek R."/>
        </authorList>
    </citation>
    <scope>NUCLEOTIDE SEQUENCE [LARGE SCALE GENOMIC DNA]</scope>
    <source>
        <strain evidence="2 3">CCM 8648</strain>
    </source>
</reference>
<gene>
    <name evidence="2" type="ORF">BEN48_01385</name>
</gene>
<dbReference type="InterPro" id="IPR026444">
    <property type="entry name" value="Secre_tail"/>
</dbReference>
<dbReference type="NCBIfam" id="TIGR04183">
    <property type="entry name" value="Por_Secre_tail"/>
    <property type="match status" value="1"/>
</dbReference>
<organism evidence="2 3">
    <name type="scientific">Hymenobacter glacialis</name>
    <dbReference type="NCBI Taxonomy" id="1908236"/>
    <lineage>
        <taxon>Bacteria</taxon>
        <taxon>Pseudomonadati</taxon>
        <taxon>Bacteroidota</taxon>
        <taxon>Cytophagia</taxon>
        <taxon>Cytophagales</taxon>
        <taxon>Hymenobacteraceae</taxon>
        <taxon>Hymenobacter</taxon>
    </lineage>
</organism>
<name>A0A1G1T3R6_9BACT</name>
<evidence type="ECO:0000313" key="3">
    <source>
        <dbReference type="Proteomes" id="UP000177791"/>
    </source>
</evidence>
<dbReference type="RefSeq" id="WP_070734083.1">
    <property type="nucleotide sequence ID" value="NZ_MDZC01000057.1"/>
</dbReference>